<dbReference type="Gene3D" id="3.40.190.10">
    <property type="entry name" value="Periplasmic binding protein-like II"/>
    <property type="match status" value="2"/>
</dbReference>
<keyword evidence="2" id="KW-1133">Transmembrane helix</keyword>
<evidence type="ECO:0000256" key="1">
    <source>
        <dbReference type="ARBA" id="ARBA00022729"/>
    </source>
</evidence>
<dbReference type="InterPro" id="IPR050811">
    <property type="entry name" value="Phosphate_ABC_transporter"/>
</dbReference>
<dbReference type="EMBL" id="MT630671">
    <property type="protein sequence ID" value="QNO41800.1"/>
    <property type="molecule type" value="Genomic_DNA"/>
</dbReference>
<dbReference type="EMBL" id="MT630759">
    <property type="protein sequence ID" value="QNO42724.1"/>
    <property type="molecule type" value="Genomic_DNA"/>
</dbReference>
<dbReference type="InterPro" id="IPR024370">
    <property type="entry name" value="PBP_domain"/>
</dbReference>
<reference evidence="4" key="1">
    <citation type="submission" date="2020-06" db="EMBL/GenBank/DDBJ databases">
        <title>Unique genomic features of the anaerobic methanotrophic archaea.</title>
        <authorList>
            <person name="Chadwick G.L."/>
            <person name="Skennerton C.T."/>
            <person name="Laso-Perez R."/>
            <person name="Leu A.O."/>
            <person name="Speth D.R."/>
            <person name="Yu H."/>
            <person name="Morgan-Lang C."/>
            <person name="Hatzenpichler R."/>
            <person name="Goudeau D."/>
            <person name="Malmstrom R."/>
            <person name="Brazelton W.J."/>
            <person name="Woyke T."/>
            <person name="Hallam S.J."/>
            <person name="Tyson G.W."/>
            <person name="Wegener G."/>
            <person name="Boetius A."/>
            <person name="Orphan V."/>
        </authorList>
    </citation>
    <scope>NUCLEOTIDE SEQUENCE</scope>
</reference>
<feature type="domain" description="PBP" evidence="3">
    <location>
        <begin position="62"/>
        <end position="302"/>
    </location>
</feature>
<accession>A0A7G9Y1B6</accession>
<keyword evidence="2" id="KW-0472">Membrane</keyword>
<keyword evidence="2" id="KW-0812">Transmembrane</keyword>
<evidence type="ECO:0000313" key="5">
    <source>
        <dbReference type="EMBL" id="QNO42724.1"/>
    </source>
</evidence>
<feature type="transmembrane region" description="Helical" evidence="2">
    <location>
        <begin position="21"/>
        <end position="48"/>
    </location>
</feature>
<dbReference type="PANTHER" id="PTHR30570:SF1">
    <property type="entry name" value="PHOSPHATE-BINDING PROTEIN PSTS"/>
    <property type="match status" value="1"/>
</dbReference>
<evidence type="ECO:0000259" key="3">
    <source>
        <dbReference type="Pfam" id="PF12849"/>
    </source>
</evidence>
<dbReference type="SUPFAM" id="SSF53850">
    <property type="entry name" value="Periplasmic binding protein-like II"/>
    <property type="match status" value="1"/>
</dbReference>
<name>A0A7G9Y1B6_9EURY</name>
<protein>
    <recommendedName>
        <fullName evidence="3">PBP domain-containing protein</fullName>
    </recommendedName>
</protein>
<evidence type="ECO:0000256" key="2">
    <source>
        <dbReference type="SAM" id="Phobius"/>
    </source>
</evidence>
<organism evidence="4">
    <name type="scientific">Candidatus Methanogaster sp. ANME-2c ERB4</name>
    <dbReference type="NCBI Taxonomy" id="2759911"/>
    <lineage>
        <taxon>Archaea</taxon>
        <taxon>Methanobacteriati</taxon>
        <taxon>Methanobacteriota</taxon>
        <taxon>Stenosarchaea group</taxon>
        <taxon>Methanomicrobia</taxon>
        <taxon>Methanosarcinales</taxon>
        <taxon>ANME-2 cluster</taxon>
        <taxon>Candidatus Methanogasteraceae</taxon>
        <taxon>Candidatus Methanogaster</taxon>
    </lineage>
</organism>
<evidence type="ECO:0000313" key="4">
    <source>
        <dbReference type="EMBL" id="QNO41800.1"/>
    </source>
</evidence>
<gene>
    <name evidence="5" type="ORF">APGODIHH_00013</name>
    <name evidence="4" type="ORF">EABBNKNM_00015</name>
</gene>
<proteinExistence type="predicted"/>
<sequence>MNTGTRIKDLFTGMWKDTRAVSPIVATLVLVVVAITGAAAVGTIMGTFSSDVSEESNTGELTSASSTEILIAGSTTVQPVSELLAEAYMDDHQGVKITVQGGGSGAGVSSTGMNIVDIGAASRDVKSEEAAKYPNIKTHKIGGSAVVVIVHGTSITNATKAEVNDLYVNGTGGSGNLSAITKIFDRSEESGTEDTFCKWVGNTTFHSSVEGKSGNAGVLKAVEDTPNSIGFVDFGFADGSDDAEAINLYDGKQYFATKDDIKDQLKDSNKDTYPNKLARPLNYMTNGDPNSMEQAFITFAMSPGAATYFEECGYFPVTSIA</sequence>
<dbReference type="Pfam" id="PF12849">
    <property type="entry name" value="PBP_like_2"/>
    <property type="match status" value="1"/>
</dbReference>
<dbReference type="NCBIfam" id="TIGR02537">
    <property type="entry name" value="arch_flag_Nterm"/>
    <property type="match status" value="1"/>
</dbReference>
<dbReference type="PANTHER" id="PTHR30570">
    <property type="entry name" value="PERIPLASMIC PHOSPHATE BINDING COMPONENT OF PHOSPHATE ABC TRANSPORTER"/>
    <property type="match status" value="1"/>
</dbReference>
<keyword evidence="1" id="KW-0732">Signal</keyword>
<dbReference type="AlphaFoldDB" id="A0A7G9Y1B6"/>
<dbReference type="InterPro" id="IPR013373">
    <property type="entry name" value="Flagellin/pilin_N_arc"/>
</dbReference>